<reference evidence="2" key="1">
    <citation type="submission" date="2016-10" db="EMBL/GenBank/DDBJ databases">
        <authorList>
            <person name="Varghese N."/>
            <person name="Submissions S."/>
        </authorList>
    </citation>
    <scope>NUCLEOTIDE SEQUENCE [LARGE SCALE GENOMIC DNA]</scope>
    <source>
        <strain evidence="2">BS3775</strain>
    </source>
</reference>
<dbReference type="AlphaFoldDB" id="A0A1H1HL34"/>
<proteinExistence type="predicted"/>
<organism evidence="1 2">
    <name type="scientific">Pseudomonas moorei</name>
    <dbReference type="NCBI Taxonomy" id="395599"/>
    <lineage>
        <taxon>Bacteria</taxon>
        <taxon>Pseudomonadati</taxon>
        <taxon>Pseudomonadota</taxon>
        <taxon>Gammaproteobacteria</taxon>
        <taxon>Pseudomonadales</taxon>
        <taxon>Pseudomonadaceae</taxon>
        <taxon>Pseudomonas</taxon>
    </lineage>
</organism>
<sequence>MPWTINNLCVLIYSGIVLSYDRAFARKPQNNEKQLPGRIGNLRSKH</sequence>
<dbReference type="EMBL" id="FNKJ01000003">
    <property type="protein sequence ID" value="SDR26121.1"/>
    <property type="molecule type" value="Genomic_DNA"/>
</dbReference>
<gene>
    <name evidence="1" type="ORF">SAMN04490195_4276</name>
</gene>
<protein>
    <submittedName>
        <fullName evidence="1">Uncharacterized protein</fullName>
    </submittedName>
</protein>
<dbReference type="Proteomes" id="UP000199570">
    <property type="component" value="Unassembled WGS sequence"/>
</dbReference>
<accession>A0A1H1HL34</accession>
<evidence type="ECO:0000313" key="1">
    <source>
        <dbReference type="EMBL" id="SDR26121.1"/>
    </source>
</evidence>
<name>A0A1H1HL34_9PSED</name>
<evidence type="ECO:0000313" key="2">
    <source>
        <dbReference type="Proteomes" id="UP000199570"/>
    </source>
</evidence>
<keyword evidence="2" id="KW-1185">Reference proteome</keyword>